<accession>A0ABR6BCD1</accession>
<evidence type="ECO:0000313" key="1">
    <source>
        <dbReference type="EMBL" id="MBA8924511.1"/>
    </source>
</evidence>
<sequence length="395" mass="43009">MSTAPELDPYLLPLPTPHSPVVLPHLTTALHAHFNARYADPIWPLSPLTENPSAAKKAIHWRNCPAVFQDEIRLVAWTLINGQLRPTFLEERGTTLRARISLTEVHNTVAQWMRLAAWLDGRGVHSLAGCDTGVLHDYGQHLLRDGHSRHYVLRILIALTRLWAFDQLSGHPSGIGRPPWDDVGADDYLPAAASVGGENETAPLAEQTLGPLLVWAMRMVDDLSEDILAAWAERQRLVEAARTNTATAAGRAALHALLDPLITAEAPLPATMHRGTMGLARVYIGGVTGASREQIDKFARREGLVAAAAQRPGPCPLDVAVTGRIGGRLWREALDFTEAITLMRHLGTAAFVVCAYLTGMRPGEKRAKLHLMKHSARSNTGEAAAQGAVWRQLAA</sequence>
<reference evidence="1 2" key="1">
    <citation type="submission" date="2020-08" db="EMBL/GenBank/DDBJ databases">
        <title>Genomic Encyclopedia of Archaeal and Bacterial Type Strains, Phase II (KMG-II): from individual species to whole genera.</title>
        <authorList>
            <person name="Goeker M."/>
        </authorList>
    </citation>
    <scope>NUCLEOTIDE SEQUENCE [LARGE SCALE GENOMIC DNA]</scope>
    <source>
        <strain evidence="1 2">DSM 43850</strain>
    </source>
</reference>
<dbReference type="Proteomes" id="UP000517916">
    <property type="component" value="Unassembled WGS sequence"/>
</dbReference>
<name>A0ABR6BCD1_9PSEU</name>
<keyword evidence="2" id="KW-1185">Reference proteome</keyword>
<comment type="caution">
    <text evidence="1">The sequence shown here is derived from an EMBL/GenBank/DDBJ whole genome shotgun (WGS) entry which is preliminary data.</text>
</comment>
<evidence type="ECO:0000313" key="2">
    <source>
        <dbReference type="Proteomes" id="UP000517916"/>
    </source>
</evidence>
<proteinExistence type="predicted"/>
<gene>
    <name evidence="1" type="ORF">BC739_001708</name>
</gene>
<dbReference type="RefSeq" id="WP_182836798.1">
    <property type="nucleotide sequence ID" value="NZ_JACJID010000001.1"/>
</dbReference>
<dbReference type="EMBL" id="JACJID010000001">
    <property type="protein sequence ID" value="MBA8924511.1"/>
    <property type="molecule type" value="Genomic_DNA"/>
</dbReference>
<organism evidence="1 2">
    <name type="scientific">Kutzneria viridogrisea</name>
    <dbReference type="NCBI Taxonomy" id="47990"/>
    <lineage>
        <taxon>Bacteria</taxon>
        <taxon>Bacillati</taxon>
        <taxon>Actinomycetota</taxon>
        <taxon>Actinomycetes</taxon>
        <taxon>Pseudonocardiales</taxon>
        <taxon>Pseudonocardiaceae</taxon>
        <taxon>Kutzneria</taxon>
    </lineage>
</organism>
<protein>
    <submittedName>
        <fullName evidence="1">Uncharacterized protein</fullName>
    </submittedName>
</protein>